<organism evidence="2 3">
    <name type="scientific">Heliomicrobium gestii</name>
    <name type="common">Heliobacterium gestii</name>
    <dbReference type="NCBI Taxonomy" id="2699"/>
    <lineage>
        <taxon>Bacteria</taxon>
        <taxon>Bacillati</taxon>
        <taxon>Bacillota</taxon>
        <taxon>Clostridia</taxon>
        <taxon>Eubacteriales</taxon>
        <taxon>Heliobacteriaceae</taxon>
        <taxon>Heliomicrobium</taxon>
    </lineage>
</organism>
<protein>
    <submittedName>
        <fullName evidence="2">Uncharacterized protein</fullName>
    </submittedName>
</protein>
<feature type="transmembrane region" description="Helical" evidence="1">
    <location>
        <begin position="75"/>
        <end position="99"/>
    </location>
</feature>
<keyword evidence="1" id="KW-0812">Transmembrane</keyword>
<dbReference type="OrthoDB" id="9846041at2"/>
<gene>
    <name evidence="2" type="ORF">GTO89_00500</name>
</gene>
<dbReference type="EMBL" id="WXEX01000001">
    <property type="protein sequence ID" value="MZP41512.1"/>
    <property type="molecule type" value="Genomic_DNA"/>
</dbReference>
<feature type="transmembrane region" description="Helical" evidence="1">
    <location>
        <begin position="18"/>
        <end position="41"/>
    </location>
</feature>
<proteinExistence type="predicted"/>
<name>A0A845L4K6_HELGE</name>
<keyword evidence="1" id="KW-1133">Transmembrane helix</keyword>
<evidence type="ECO:0000313" key="3">
    <source>
        <dbReference type="Proteomes" id="UP000471031"/>
    </source>
</evidence>
<keyword evidence="1" id="KW-0472">Membrane</keyword>
<dbReference type="RefSeq" id="WP_161260099.1">
    <property type="nucleotide sequence ID" value="NZ_JAFBDC010000001.1"/>
</dbReference>
<feature type="transmembrane region" description="Helical" evidence="1">
    <location>
        <begin position="47"/>
        <end position="68"/>
    </location>
</feature>
<accession>A0A845L4K6</accession>
<evidence type="ECO:0000256" key="1">
    <source>
        <dbReference type="SAM" id="Phobius"/>
    </source>
</evidence>
<reference evidence="2 3" key="1">
    <citation type="submission" date="2020-01" db="EMBL/GenBank/DDBJ databases">
        <title>Whole genome sequence of Heliobacterium gestii DSM 11169.</title>
        <authorList>
            <person name="Kyndt J.A."/>
            <person name="Meyer T.E."/>
        </authorList>
    </citation>
    <scope>NUCLEOTIDE SEQUENCE [LARGE SCALE GENOMIC DNA]</scope>
    <source>
        <strain evidence="2 3">DSM 11169</strain>
    </source>
</reference>
<sequence length="165" mass="18995">MEHDETVHKAPQLDLLWVFARFLGLYIIFLFLGIFTTALFLMTETRLFGYLSILAYMVTVGRGALLWARSARRTLLIWGLWMGFLLAKWGYCAICRLAHSASFLEYTPNVILFTYDLSSDENFNFHLATIFDALAFTIAIAIAYFGRRQIRALLNYLYDHARGSA</sequence>
<feature type="transmembrane region" description="Helical" evidence="1">
    <location>
        <begin position="125"/>
        <end position="145"/>
    </location>
</feature>
<comment type="caution">
    <text evidence="2">The sequence shown here is derived from an EMBL/GenBank/DDBJ whole genome shotgun (WGS) entry which is preliminary data.</text>
</comment>
<dbReference type="Proteomes" id="UP000471031">
    <property type="component" value="Unassembled WGS sequence"/>
</dbReference>
<keyword evidence="3" id="KW-1185">Reference proteome</keyword>
<evidence type="ECO:0000313" key="2">
    <source>
        <dbReference type="EMBL" id="MZP41512.1"/>
    </source>
</evidence>
<dbReference type="AlphaFoldDB" id="A0A845L4K6"/>